<dbReference type="PROSITE" id="PS00170">
    <property type="entry name" value="CSA_PPIASE_1"/>
    <property type="match status" value="1"/>
</dbReference>
<feature type="region of interest" description="Disordered" evidence="8">
    <location>
        <begin position="1"/>
        <end position="40"/>
    </location>
</feature>
<dbReference type="InterPro" id="IPR036322">
    <property type="entry name" value="WD40_repeat_dom_sf"/>
</dbReference>
<reference evidence="10 11" key="1">
    <citation type="submission" date="2018-07" db="EMBL/GenBank/DDBJ databases">
        <title>The complete nuclear genome of the prasinophyte Chloropicon primus (CCMP1205).</title>
        <authorList>
            <person name="Pombert J.-F."/>
            <person name="Otis C."/>
            <person name="Turmel M."/>
            <person name="Lemieux C."/>
        </authorList>
    </citation>
    <scope>NUCLEOTIDE SEQUENCE [LARGE SCALE GENOMIC DNA]</scope>
    <source>
        <strain evidence="10 11">CCMP1205</strain>
    </source>
</reference>
<protein>
    <recommendedName>
        <fullName evidence="2">peptidylprolyl isomerase</fullName>
        <ecNumber evidence="2">5.2.1.8</ecNumber>
    </recommendedName>
</protein>
<dbReference type="InterPro" id="IPR029000">
    <property type="entry name" value="Cyclophilin-like_dom_sf"/>
</dbReference>
<evidence type="ECO:0000256" key="2">
    <source>
        <dbReference type="ARBA" id="ARBA00013194"/>
    </source>
</evidence>
<evidence type="ECO:0000256" key="8">
    <source>
        <dbReference type="SAM" id="MobiDB-lite"/>
    </source>
</evidence>
<name>A0A5B8MTH7_9CHLO</name>
<evidence type="ECO:0000256" key="7">
    <source>
        <dbReference type="PROSITE-ProRule" id="PRU00221"/>
    </source>
</evidence>
<dbReference type="OrthoDB" id="10264753at2759"/>
<dbReference type="AlphaFoldDB" id="A0A5B8MTH7"/>
<dbReference type="GO" id="GO:0003755">
    <property type="term" value="F:peptidyl-prolyl cis-trans isomerase activity"/>
    <property type="evidence" value="ECO:0007669"/>
    <property type="project" value="UniProtKB-KW"/>
</dbReference>
<dbReference type="STRING" id="1764295.A0A5B8MTH7"/>
<dbReference type="GO" id="GO:0006457">
    <property type="term" value="P:protein folding"/>
    <property type="evidence" value="ECO:0007669"/>
    <property type="project" value="InterPro"/>
</dbReference>
<dbReference type="PROSITE" id="PS50082">
    <property type="entry name" value="WD_REPEATS_2"/>
    <property type="match status" value="2"/>
</dbReference>
<dbReference type="Gene3D" id="2.40.100.10">
    <property type="entry name" value="Cyclophilin-like"/>
    <property type="match status" value="1"/>
</dbReference>
<dbReference type="InterPro" id="IPR002130">
    <property type="entry name" value="Cyclophilin-type_PPIase_dom"/>
</dbReference>
<comment type="catalytic activity">
    <reaction evidence="1">
        <text>[protein]-peptidylproline (omega=180) = [protein]-peptidylproline (omega=0)</text>
        <dbReference type="Rhea" id="RHEA:16237"/>
        <dbReference type="Rhea" id="RHEA-COMP:10747"/>
        <dbReference type="Rhea" id="RHEA-COMP:10748"/>
        <dbReference type="ChEBI" id="CHEBI:83833"/>
        <dbReference type="ChEBI" id="CHEBI:83834"/>
        <dbReference type="EC" id="5.2.1.8"/>
    </reaction>
</comment>
<evidence type="ECO:0000256" key="6">
    <source>
        <dbReference type="ARBA" id="ARBA00023235"/>
    </source>
</evidence>
<evidence type="ECO:0000256" key="3">
    <source>
        <dbReference type="ARBA" id="ARBA00022574"/>
    </source>
</evidence>
<dbReference type="InterPro" id="IPR001680">
    <property type="entry name" value="WD40_rpt"/>
</dbReference>
<dbReference type="PROSITE" id="PS50294">
    <property type="entry name" value="WD_REPEATS_REGION"/>
    <property type="match status" value="1"/>
</dbReference>
<evidence type="ECO:0000256" key="5">
    <source>
        <dbReference type="ARBA" id="ARBA00023110"/>
    </source>
</evidence>
<dbReference type="SUPFAM" id="SSF50978">
    <property type="entry name" value="WD40 repeat-like"/>
    <property type="match status" value="1"/>
</dbReference>
<dbReference type="PANTHER" id="PTHR45625:SF4">
    <property type="entry name" value="PEPTIDYLPROLYL ISOMERASE DOMAIN AND WD REPEAT-CONTAINING PROTEIN 1"/>
    <property type="match status" value="1"/>
</dbReference>
<proteinExistence type="predicted"/>
<keyword evidence="5" id="KW-0697">Rotamase</keyword>
<feature type="domain" description="PPIase cyclophilin-type" evidence="9">
    <location>
        <begin position="500"/>
        <end position="654"/>
    </location>
</feature>
<dbReference type="Gene3D" id="2.130.10.10">
    <property type="entry name" value="YVTN repeat-like/Quinoprotein amine dehydrogenase"/>
    <property type="match status" value="1"/>
</dbReference>
<keyword evidence="6 10" id="KW-0413">Isomerase</keyword>
<evidence type="ECO:0000313" key="11">
    <source>
        <dbReference type="Proteomes" id="UP000316726"/>
    </source>
</evidence>
<dbReference type="CDD" id="cd01927">
    <property type="entry name" value="cyclophilin_WD40"/>
    <property type="match status" value="1"/>
</dbReference>
<organism evidence="10 11">
    <name type="scientific">Chloropicon primus</name>
    <dbReference type="NCBI Taxonomy" id="1764295"/>
    <lineage>
        <taxon>Eukaryota</taxon>
        <taxon>Viridiplantae</taxon>
        <taxon>Chlorophyta</taxon>
        <taxon>Chloropicophyceae</taxon>
        <taxon>Chloropicales</taxon>
        <taxon>Chloropicaceae</taxon>
        <taxon>Chloropicon</taxon>
    </lineage>
</organism>
<dbReference type="Pfam" id="PF00160">
    <property type="entry name" value="Pro_isomerase"/>
    <property type="match status" value="1"/>
</dbReference>
<dbReference type="EC" id="5.2.1.8" evidence="2"/>
<dbReference type="EMBL" id="CP031041">
    <property type="protein sequence ID" value="QDZ22730.1"/>
    <property type="molecule type" value="Genomic_DNA"/>
</dbReference>
<keyword evidence="4" id="KW-0677">Repeat</keyword>
<evidence type="ECO:0000313" key="10">
    <source>
        <dbReference type="EMBL" id="QDZ22730.1"/>
    </source>
</evidence>
<feature type="repeat" description="WD" evidence="7">
    <location>
        <begin position="106"/>
        <end position="147"/>
    </location>
</feature>
<dbReference type="FunFam" id="2.40.100.10:FF:000003">
    <property type="entry name" value="Peptidylprolyl isomerase domain and WD repeat-containing 1"/>
    <property type="match status" value="1"/>
</dbReference>
<dbReference type="PRINTS" id="PR00153">
    <property type="entry name" value="CSAPPISMRASE"/>
</dbReference>
<dbReference type="GO" id="GO:0005634">
    <property type="term" value="C:nucleus"/>
    <property type="evidence" value="ECO:0007669"/>
    <property type="project" value="UniProtKB-ARBA"/>
</dbReference>
<sequence length="656" mass="72654">MPGPMPGPEEDGEGLDEMVGPMPGPMPEEDERPKRKRRKKNLPYEKAYLDALPCSEMYEKSYMHRDDVTHILSTGSKSDFVITASRDGFIKFWKKGKEGIEFVKVFRAHLTHITSMACSLDGALLATASEDRQVKIFDVSNFDMISMIGLHARPTSICWTQEKGDTSSQLRVAIGFHTGSIHVVDHLSATATRADSKDVTTEAIFKGHRAPVMAMAYNQAAGTMVSVDRKGVVEYWRMVTEAGGTSFESFPPDATGFKYKTDTHLFDLAKAKCTALSLSVSPDGKYFACMCTDFRIRLFSFATGKLKRVYDETLEASQSLQDGGSEAFALEDIDFGRRLAIEKKYQAALQRLASLEGDVTNQDIVSTPNAVFDESSNFLIYSTLLGVKVVNIHTNKVSRMLGKVENTERFTHVALYQGVAQSVASKAKLSTAIQSGVIKGIEADPTLFACAFKKGRFYLFSKREPEDCDDVTLGRDIFNEKPVVDEFLPEAEGAKADSKLAKEAVLHTTYGDIRVELYGDKCPKTVENFTVHSRNNYYQGVIFHRVIKGFMIQTGDPLGDGTGGESCWGGEFEDEIDPDLKHDRPYTLSMANCGPNTNGSQFFITTVPCTWLDGKHTVFGRVTKGADVCYTIERVKVDTNDKPLEDIKIQSVTVTN</sequence>
<evidence type="ECO:0000259" key="9">
    <source>
        <dbReference type="PROSITE" id="PS50072"/>
    </source>
</evidence>
<dbReference type="PANTHER" id="PTHR45625">
    <property type="entry name" value="PEPTIDYL-PROLYL CIS-TRANS ISOMERASE-RELATED"/>
    <property type="match status" value="1"/>
</dbReference>
<dbReference type="SMART" id="SM00320">
    <property type="entry name" value="WD40"/>
    <property type="match status" value="4"/>
</dbReference>
<dbReference type="Pfam" id="PF00400">
    <property type="entry name" value="WD40"/>
    <property type="match status" value="2"/>
</dbReference>
<dbReference type="InterPro" id="IPR020892">
    <property type="entry name" value="Cyclophilin-type_PPIase_CS"/>
</dbReference>
<dbReference type="Proteomes" id="UP000316726">
    <property type="component" value="Chromosome 8"/>
</dbReference>
<evidence type="ECO:0000256" key="4">
    <source>
        <dbReference type="ARBA" id="ARBA00022737"/>
    </source>
</evidence>
<feature type="repeat" description="WD" evidence="7">
    <location>
        <begin position="205"/>
        <end position="238"/>
    </location>
</feature>
<dbReference type="InterPro" id="IPR044666">
    <property type="entry name" value="Cyclophilin_A-like"/>
</dbReference>
<dbReference type="InterPro" id="IPR015943">
    <property type="entry name" value="WD40/YVTN_repeat-like_dom_sf"/>
</dbReference>
<keyword evidence="11" id="KW-1185">Reference proteome</keyword>
<keyword evidence="3 7" id="KW-0853">WD repeat</keyword>
<dbReference type="SUPFAM" id="SSF50891">
    <property type="entry name" value="Cyclophilin-like"/>
    <property type="match status" value="1"/>
</dbReference>
<dbReference type="PROSITE" id="PS50072">
    <property type="entry name" value="CSA_PPIASE_2"/>
    <property type="match status" value="1"/>
</dbReference>
<accession>A0A5B8MTH7</accession>
<evidence type="ECO:0000256" key="1">
    <source>
        <dbReference type="ARBA" id="ARBA00000971"/>
    </source>
</evidence>
<gene>
    <name evidence="10" type="ORF">A3770_08p52480</name>
</gene>
<dbReference type="SUPFAM" id="SSF69322">
    <property type="entry name" value="Tricorn protease domain 2"/>
    <property type="match status" value="1"/>
</dbReference>